<gene>
    <name evidence="2" type="ORF">CUJ84_Chr002191</name>
</gene>
<sequence>MSVKFPVAAVAMFLGAAVGQANAGLEYAAHHTDAGWAFVTVSGAFEYTDDLARFREIVAREHPSVIGFDSPGGNVAKAIELGRLIRSLGLSTIQVRQAECASACSLAFLGGVSRLAQPGSIGVHKSSFNDTQGMKINDAVSAVQDTTADVIGYMSEMGVDPTLLQLSLSYDSNDIRYLSGSEMAKYRVTTGSQSPDLSTKVEPRDIARDAPVPRGVEAKADPSLEVPLARDGTVRHPKGRAPVKLSADADAKAIGDAGNGTSVDILDIRGDWYKVSVAGLVGFMHYSWVHVSQFDEDSGEQRYVQIKSFNSLPDAQEFVKGSPVPLSVHLAANGWFAVTLHDLYGEQEAKDVSTALKGHGLIAKDSMVTIGNTYVRIVCCD</sequence>
<evidence type="ECO:0008006" key="4">
    <source>
        <dbReference type="Google" id="ProtNLM"/>
    </source>
</evidence>
<organism evidence="2 3">
    <name type="scientific">Rhizobium leguminosarum</name>
    <dbReference type="NCBI Taxonomy" id="384"/>
    <lineage>
        <taxon>Bacteria</taxon>
        <taxon>Pseudomonadati</taxon>
        <taxon>Pseudomonadota</taxon>
        <taxon>Alphaproteobacteria</taxon>
        <taxon>Hyphomicrobiales</taxon>
        <taxon>Rhizobiaceae</taxon>
        <taxon>Rhizobium/Agrobacterium group</taxon>
        <taxon>Rhizobium</taxon>
    </lineage>
</organism>
<evidence type="ECO:0000256" key="1">
    <source>
        <dbReference type="SAM" id="SignalP"/>
    </source>
</evidence>
<dbReference type="InterPro" id="IPR029045">
    <property type="entry name" value="ClpP/crotonase-like_dom_sf"/>
</dbReference>
<accession>A0A2K9Z2U8</accession>
<keyword evidence="1" id="KW-0732">Signal</keyword>
<dbReference type="AlphaFoldDB" id="A0A2K9Z2U8"/>
<reference evidence="2 3" key="1">
    <citation type="submission" date="2017-11" db="EMBL/GenBank/DDBJ databases">
        <title>Complete genome of Rhizobium leguminosarum Norway, an ineffective micro-symbiont.</title>
        <authorList>
            <person name="Hoffrichter A."/>
            <person name="Liang J."/>
            <person name="Brachmann A."/>
            <person name="Marin M."/>
        </authorList>
    </citation>
    <scope>NUCLEOTIDE SEQUENCE [LARGE SCALE GENOMIC DNA]</scope>
    <source>
        <strain evidence="2 3">Norway</strain>
    </source>
</reference>
<dbReference type="SUPFAM" id="SSF52096">
    <property type="entry name" value="ClpP/crotonase"/>
    <property type="match status" value="1"/>
</dbReference>
<feature type="chain" id="PRO_5014823968" description="SH3b domain-containing protein" evidence="1">
    <location>
        <begin position="24"/>
        <end position="381"/>
    </location>
</feature>
<protein>
    <recommendedName>
        <fullName evidence="4">SH3b domain-containing protein</fullName>
    </recommendedName>
</protein>
<evidence type="ECO:0000313" key="3">
    <source>
        <dbReference type="Proteomes" id="UP000238523"/>
    </source>
</evidence>
<dbReference type="Gene3D" id="3.90.226.10">
    <property type="entry name" value="2-enoyl-CoA Hydratase, Chain A, domain 1"/>
    <property type="match status" value="1"/>
</dbReference>
<dbReference type="Proteomes" id="UP000238523">
    <property type="component" value="Chromosome"/>
</dbReference>
<proteinExistence type="predicted"/>
<dbReference type="RefSeq" id="WP_105006116.1">
    <property type="nucleotide sequence ID" value="NZ_CP025012.1"/>
</dbReference>
<name>A0A2K9Z2U8_RHILE</name>
<dbReference type="Gene3D" id="2.30.30.40">
    <property type="entry name" value="SH3 Domains"/>
    <property type="match status" value="1"/>
</dbReference>
<feature type="signal peptide" evidence="1">
    <location>
        <begin position="1"/>
        <end position="23"/>
    </location>
</feature>
<evidence type="ECO:0000313" key="2">
    <source>
        <dbReference type="EMBL" id="AUW42555.1"/>
    </source>
</evidence>
<dbReference type="EMBL" id="CP025012">
    <property type="protein sequence ID" value="AUW42555.1"/>
    <property type="molecule type" value="Genomic_DNA"/>
</dbReference>